<name>A0A6H1ZSE4_9ZZZZ</name>
<organism evidence="1">
    <name type="scientific">viral metagenome</name>
    <dbReference type="NCBI Taxonomy" id="1070528"/>
    <lineage>
        <taxon>unclassified sequences</taxon>
        <taxon>metagenomes</taxon>
        <taxon>organismal metagenomes</taxon>
    </lineage>
</organism>
<dbReference type="EMBL" id="MT144189">
    <property type="protein sequence ID" value="QJA50331.1"/>
    <property type="molecule type" value="Genomic_DNA"/>
</dbReference>
<evidence type="ECO:0000313" key="1">
    <source>
        <dbReference type="EMBL" id="QJA50331.1"/>
    </source>
</evidence>
<sequence>MDVLVVLAGVSLGVWLGFRIALYSAGAKKPKALEPFADPKKKGFQTHVMRDLVAEAFDLDETPTAIPTMRG</sequence>
<reference evidence="1" key="1">
    <citation type="submission" date="2020-03" db="EMBL/GenBank/DDBJ databases">
        <title>The deep terrestrial virosphere.</title>
        <authorList>
            <person name="Holmfeldt K."/>
            <person name="Nilsson E."/>
            <person name="Simone D."/>
            <person name="Lopez-Fernandez M."/>
            <person name="Wu X."/>
            <person name="de Brujin I."/>
            <person name="Lundin D."/>
            <person name="Andersson A."/>
            <person name="Bertilsson S."/>
            <person name="Dopson M."/>
        </authorList>
    </citation>
    <scope>NUCLEOTIDE SEQUENCE</scope>
    <source>
        <strain evidence="2">MM415B03801</strain>
        <strain evidence="1">TM448A01716</strain>
    </source>
</reference>
<dbReference type="AlphaFoldDB" id="A0A6H1ZSE4"/>
<protein>
    <submittedName>
        <fullName evidence="1">Uncharacterized protein</fullName>
    </submittedName>
</protein>
<evidence type="ECO:0000313" key="2">
    <source>
        <dbReference type="EMBL" id="QJA94638.1"/>
    </source>
</evidence>
<dbReference type="EMBL" id="MT143248">
    <property type="protein sequence ID" value="QJA94638.1"/>
    <property type="molecule type" value="Genomic_DNA"/>
</dbReference>
<proteinExistence type="predicted"/>
<gene>
    <name evidence="2" type="ORF">MM415B03801_0007</name>
    <name evidence="1" type="ORF">TM448A01716_0002</name>
</gene>
<accession>A0A6H1ZSE4</accession>